<evidence type="ECO:0000256" key="1">
    <source>
        <dbReference type="SAM" id="Phobius"/>
    </source>
</evidence>
<gene>
    <name evidence="2" type="ORF">A2572_02920</name>
</gene>
<dbReference type="Proteomes" id="UP000179237">
    <property type="component" value="Unassembled WGS sequence"/>
</dbReference>
<keyword evidence="1" id="KW-0472">Membrane</keyword>
<organism evidence="2 3">
    <name type="scientific">Candidatus Collierbacteria bacterium RIFOXYD1_FULL_40_9</name>
    <dbReference type="NCBI Taxonomy" id="1817731"/>
    <lineage>
        <taxon>Bacteria</taxon>
        <taxon>Candidatus Collieribacteriota</taxon>
    </lineage>
</organism>
<accession>A0A1F5FUV2</accession>
<proteinExistence type="predicted"/>
<evidence type="ECO:0000313" key="2">
    <source>
        <dbReference type="EMBL" id="OGD83390.1"/>
    </source>
</evidence>
<keyword evidence="1" id="KW-1133">Transmembrane helix</keyword>
<dbReference type="EMBL" id="MFAQ01000018">
    <property type="protein sequence ID" value="OGD83390.1"/>
    <property type="molecule type" value="Genomic_DNA"/>
</dbReference>
<keyword evidence="1" id="KW-0812">Transmembrane</keyword>
<feature type="transmembrane region" description="Helical" evidence="1">
    <location>
        <begin position="74"/>
        <end position="96"/>
    </location>
</feature>
<feature type="transmembrane region" description="Helical" evidence="1">
    <location>
        <begin position="20"/>
        <end position="38"/>
    </location>
</feature>
<dbReference type="AlphaFoldDB" id="A0A1F5FUV2"/>
<reference evidence="2 3" key="1">
    <citation type="journal article" date="2016" name="Nat. Commun.">
        <title>Thousands of microbial genomes shed light on interconnected biogeochemical processes in an aquifer system.</title>
        <authorList>
            <person name="Anantharaman K."/>
            <person name="Brown C.T."/>
            <person name="Hug L.A."/>
            <person name="Sharon I."/>
            <person name="Castelle C.J."/>
            <person name="Probst A.J."/>
            <person name="Thomas B.C."/>
            <person name="Singh A."/>
            <person name="Wilkins M.J."/>
            <person name="Karaoz U."/>
            <person name="Brodie E.L."/>
            <person name="Williams K.H."/>
            <person name="Hubbard S.S."/>
            <person name="Banfield J.F."/>
        </authorList>
    </citation>
    <scope>NUCLEOTIDE SEQUENCE [LARGE SCALE GENOMIC DNA]</scope>
</reference>
<evidence type="ECO:0000313" key="3">
    <source>
        <dbReference type="Proteomes" id="UP000179237"/>
    </source>
</evidence>
<protein>
    <submittedName>
        <fullName evidence="2">Uncharacterized protein</fullName>
    </submittedName>
</protein>
<feature type="transmembrane region" description="Helical" evidence="1">
    <location>
        <begin position="44"/>
        <end position="62"/>
    </location>
</feature>
<name>A0A1F5FUV2_9BACT</name>
<sequence length="118" mass="13353">MKTPRNLYVLPMILTCLRRVFVLGMLLSLVAFFVYLSLGLENEILLSLKVGVLVALGFIVTGETFMAQYNSKHLGVSASVYLTAKFFLGWSDYYMYSLKGVFDKEYNAEVRNKTGTSR</sequence>
<comment type="caution">
    <text evidence="2">The sequence shown here is derived from an EMBL/GenBank/DDBJ whole genome shotgun (WGS) entry which is preliminary data.</text>
</comment>